<evidence type="ECO:0000256" key="1">
    <source>
        <dbReference type="ARBA" id="ARBA00001974"/>
    </source>
</evidence>
<sequence>MTSTLACSWVVWFALLVGLISSVSTELLDDEQLMQVNGTHFDYIILGGGTAGLVVASRLSEDPNITVAVIEAGNFEKNNPNVTNTTGLGLAKNTRIDWQYESVPQVFGGNQSLIWSAGKGLGGSSLINGMTYIRPSKSQIDLWPSLGLELDWNRYFTASKKGEHFRPPASNISVLGAAYQNSSHGYAGPLDTCINPHIIGGDIHDIFNSTFKKLGIPPRSDFCGGDLRGFGIQDVTVDQIADVREDAARAYYYPFMNRKNLVVMVNTTATRILWSLSPQNRPNGNANGNAVASAAEVVSHQNGRVSTIYADREIVLSAGAIRSPAILEHSGVGNPAVLSRQSIDVKIALPSVGENFQDQTVITILASTVQESPPGFPPFVAHASLHDLFGTETTSVYNTTLAKLPQYADAIISAQHNGVAGSNANASIVQQHLLKTQLDLLFESKMPASEIAPIALGKAIGCVFWPLQPFSRGSVHINSTDRTVQPTIDAQFFRIDFDGQLSVATARFVRKFLTTPPLSAIVNASSLVPGFATVPEDATDAQWLDWIKTSSQYQPNYHHLGTCAMLPRDKGGVVDNDFRVYGTANVRVVDLSVVPLQVAGHSTALLYGIAEWATQKMRSQHT</sequence>
<dbReference type="PANTHER" id="PTHR11552">
    <property type="entry name" value="GLUCOSE-METHANOL-CHOLINE GMC OXIDOREDUCTASE"/>
    <property type="match status" value="1"/>
</dbReference>
<evidence type="ECO:0000313" key="11">
    <source>
        <dbReference type="EMBL" id="KAK5540860.1"/>
    </source>
</evidence>
<name>A0AAV9QCI3_9PEZI</name>
<dbReference type="SUPFAM" id="SSF51905">
    <property type="entry name" value="FAD/NAD(P)-binding domain"/>
    <property type="match status" value="1"/>
</dbReference>
<evidence type="ECO:0000256" key="3">
    <source>
        <dbReference type="ARBA" id="ARBA00022630"/>
    </source>
</evidence>
<dbReference type="SUPFAM" id="SSF54373">
    <property type="entry name" value="FAD-linked reductases, C-terminal domain"/>
    <property type="match status" value="1"/>
</dbReference>
<feature type="domain" description="Glucose-methanol-choline oxidoreductase N-terminal" evidence="9">
    <location>
        <begin position="118"/>
        <end position="141"/>
    </location>
</feature>
<evidence type="ECO:0000313" key="12">
    <source>
        <dbReference type="Proteomes" id="UP001345827"/>
    </source>
</evidence>
<dbReference type="PROSITE" id="PS00623">
    <property type="entry name" value="GMC_OXRED_1"/>
    <property type="match status" value="1"/>
</dbReference>
<dbReference type="PANTHER" id="PTHR11552:SF201">
    <property type="entry name" value="GLUCOSE-METHANOL-CHOLINE OXIDOREDUCTASE N-TERMINAL DOMAIN-CONTAINING PROTEIN"/>
    <property type="match status" value="1"/>
</dbReference>
<reference evidence="11 12" key="1">
    <citation type="submission" date="2023-06" db="EMBL/GenBank/DDBJ databases">
        <title>Black Yeasts Isolated from many extreme environments.</title>
        <authorList>
            <person name="Coleine C."/>
            <person name="Stajich J.E."/>
            <person name="Selbmann L."/>
        </authorList>
    </citation>
    <scope>NUCLEOTIDE SEQUENCE [LARGE SCALE GENOMIC DNA]</scope>
    <source>
        <strain evidence="11 12">CCFEE 5887</strain>
    </source>
</reference>
<accession>A0AAV9QCI3</accession>
<dbReference type="Gene3D" id="3.30.560.10">
    <property type="entry name" value="Glucose Oxidase, domain 3"/>
    <property type="match status" value="1"/>
</dbReference>
<comment type="caution">
    <text evidence="11">The sequence shown here is derived from an EMBL/GenBank/DDBJ whole genome shotgun (WGS) entry which is preliminary data.</text>
</comment>
<evidence type="ECO:0000259" key="10">
    <source>
        <dbReference type="PROSITE" id="PS00624"/>
    </source>
</evidence>
<feature type="domain" description="Glucose-methanol-choline oxidoreductase N-terminal" evidence="10">
    <location>
        <begin position="319"/>
        <end position="333"/>
    </location>
</feature>
<evidence type="ECO:0000256" key="8">
    <source>
        <dbReference type="SAM" id="SignalP"/>
    </source>
</evidence>
<dbReference type="InterPro" id="IPR007867">
    <property type="entry name" value="GMC_OxRtase_C"/>
</dbReference>
<keyword evidence="12" id="KW-1185">Reference proteome</keyword>
<dbReference type="InterPro" id="IPR000172">
    <property type="entry name" value="GMC_OxRdtase_N"/>
</dbReference>
<dbReference type="Pfam" id="PF00732">
    <property type="entry name" value="GMC_oxred_N"/>
    <property type="match status" value="1"/>
</dbReference>
<keyword evidence="8" id="KW-0732">Signal</keyword>
<dbReference type="Gene3D" id="4.10.450.10">
    <property type="entry name" value="Glucose Oxidase, domain 2"/>
    <property type="match status" value="1"/>
</dbReference>
<dbReference type="Pfam" id="PF05199">
    <property type="entry name" value="GMC_oxred_C"/>
    <property type="match status" value="1"/>
</dbReference>
<keyword evidence="4 7" id="KW-0274">FAD</keyword>
<comment type="cofactor">
    <cofactor evidence="1">
        <name>FAD</name>
        <dbReference type="ChEBI" id="CHEBI:57692"/>
    </cofactor>
</comment>
<feature type="chain" id="PRO_5043440710" description="Glucose-methanol-choline oxidoreductase N-terminal domain-containing protein" evidence="8">
    <location>
        <begin position="26"/>
        <end position="622"/>
    </location>
</feature>
<evidence type="ECO:0000256" key="4">
    <source>
        <dbReference type="ARBA" id="ARBA00022827"/>
    </source>
</evidence>
<evidence type="ECO:0000256" key="6">
    <source>
        <dbReference type="PIRSR" id="PIRSR000137-1"/>
    </source>
</evidence>
<evidence type="ECO:0000256" key="5">
    <source>
        <dbReference type="ARBA" id="ARBA00023002"/>
    </source>
</evidence>
<dbReference type="EMBL" id="JAXLQG010000004">
    <property type="protein sequence ID" value="KAK5540860.1"/>
    <property type="molecule type" value="Genomic_DNA"/>
</dbReference>
<feature type="active site" description="Proton donor" evidence="6">
    <location>
        <position position="558"/>
    </location>
</feature>
<feature type="active site" description="Proton acceptor" evidence="6">
    <location>
        <position position="601"/>
    </location>
</feature>
<keyword evidence="5" id="KW-0560">Oxidoreductase</keyword>
<evidence type="ECO:0000256" key="2">
    <source>
        <dbReference type="ARBA" id="ARBA00010790"/>
    </source>
</evidence>
<dbReference type="InterPro" id="IPR027424">
    <property type="entry name" value="Glucose_Oxidase_domain_2"/>
</dbReference>
<dbReference type="InterPro" id="IPR036188">
    <property type="entry name" value="FAD/NAD-bd_sf"/>
</dbReference>
<dbReference type="PROSITE" id="PS00624">
    <property type="entry name" value="GMC_OXRED_2"/>
    <property type="match status" value="1"/>
</dbReference>
<dbReference type="PIRSF" id="PIRSF000137">
    <property type="entry name" value="Alcohol_oxidase"/>
    <property type="match status" value="1"/>
</dbReference>
<dbReference type="Proteomes" id="UP001345827">
    <property type="component" value="Unassembled WGS sequence"/>
</dbReference>
<evidence type="ECO:0000259" key="9">
    <source>
        <dbReference type="PROSITE" id="PS00623"/>
    </source>
</evidence>
<dbReference type="GO" id="GO:0016614">
    <property type="term" value="F:oxidoreductase activity, acting on CH-OH group of donors"/>
    <property type="evidence" value="ECO:0007669"/>
    <property type="project" value="InterPro"/>
</dbReference>
<proteinExistence type="inferred from homology"/>
<comment type="similarity">
    <text evidence="2 7">Belongs to the GMC oxidoreductase family.</text>
</comment>
<protein>
    <recommendedName>
        <fullName evidence="9 10">Glucose-methanol-choline oxidoreductase N-terminal domain-containing protein</fullName>
    </recommendedName>
</protein>
<feature type="signal peptide" evidence="8">
    <location>
        <begin position="1"/>
        <end position="25"/>
    </location>
</feature>
<evidence type="ECO:0000256" key="7">
    <source>
        <dbReference type="RuleBase" id="RU003968"/>
    </source>
</evidence>
<dbReference type="GO" id="GO:0050660">
    <property type="term" value="F:flavin adenine dinucleotide binding"/>
    <property type="evidence" value="ECO:0007669"/>
    <property type="project" value="InterPro"/>
</dbReference>
<gene>
    <name evidence="11" type="ORF">LTR25_002637</name>
</gene>
<dbReference type="InterPro" id="IPR012132">
    <property type="entry name" value="GMC_OxRdtase"/>
</dbReference>
<dbReference type="Gene3D" id="3.50.50.60">
    <property type="entry name" value="FAD/NAD(P)-binding domain"/>
    <property type="match status" value="1"/>
</dbReference>
<dbReference type="AlphaFoldDB" id="A0AAV9QCI3"/>
<organism evidence="11 12">
    <name type="scientific">Vermiconidia calcicola</name>
    <dbReference type="NCBI Taxonomy" id="1690605"/>
    <lineage>
        <taxon>Eukaryota</taxon>
        <taxon>Fungi</taxon>
        <taxon>Dikarya</taxon>
        <taxon>Ascomycota</taxon>
        <taxon>Pezizomycotina</taxon>
        <taxon>Dothideomycetes</taxon>
        <taxon>Dothideomycetidae</taxon>
        <taxon>Mycosphaerellales</taxon>
        <taxon>Extremaceae</taxon>
        <taxon>Vermiconidia</taxon>
    </lineage>
</organism>
<keyword evidence="3 7" id="KW-0285">Flavoprotein</keyword>